<dbReference type="EMBL" id="JAAEAA010000023">
    <property type="protein sequence ID" value="NDK57263.1"/>
    <property type="molecule type" value="Genomic_DNA"/>
</dbReference>
<keyword evidence="2" id="KW-1185">Reference proteome</keyword>
<dbReference type="Proteomes" id="UP000478546">
    <property type="component" value="Unassembled WGS sequence"/>
</dbReference>
<protein>
    <submittedName>
        <fullName evidence="1">GyrI-like domain-containing protein</fullName>
    </submittedName>
</protein>
<dbReference type="InterPro" id="IPR011256">
    <property type="entry name" value="Reg_factor_effector_dom_sf"/>
</dbReference>
<evidence type="ECO:0000313" key="1">
    <source>
        <dbReference type="EMBL" id="NDK57263.1"/>
    </source>
</evidence>
<proteinExistence type="predicted"/>
<sequence length="172" mass="18980">MSKKFLVSVAIVAAIGVGIYAWLGGFSSPTVTVTTSEPLLIAGQPFKGAVKDEAFGKAFQKAAQLRDSKAIEGMLGNVYYNNPESERDTIKAFIGIVIQDSTIKLPEGYELLHVPGGRKVLRTEVEAHFMIGPGKLYSSLFDYAEENKMKLEDFYVEWFPTERKGIVEVPVK</sequence>
<organism evidence="1 2">
    <name type="scientific">Pontibacter fetidus</name>
    <dbReference type="NCBI Taxonomy" id="2700082"/>
    <lineage>
        <taxon>Bacteria</taxon>
        <taxon>Pseudomonadati</taxon>
        <taxon>Bacteroidota</taxon>
        <taxon>Cytophagia</taxon>
        <taxon>Cytophagales</taxon>
        <taxon>Hymenobacteraceae</taxon>
        <taxon>Pontibacter</taxon>
    </lineage>
</organism>
<comment type="caution">
    <text evidence="1">The sequence shown here is derived from an EMBL/GenBank/DDBJ whole genome shotgun (WGS) entry which is preliminary data.</text>
</comment>
<accession>A0A6B2H4E9</accession>
<evidence type="ECO:0000313" key="2">
    <source>
        <dbReference type="Proteomes" id="UP000478546"/>
    </source>
</evidence>
<dbReference type="RefSeq" id="WP_162347326.1">
    <property type="nucleotide sequence ID" value="NZ_JAAEAA010000023.1"/>
</dbReference>
<dbReference type="SUPFAM" id="SSF55136">
    <property type="entry name" value="Probable bacterial effector-binding domain"/>
    <property type="match status" value="1"/>
</dbReference>
<dbReference type="AlphaFoldDB" id="A0A6B2H4E9"/>
<reference evidence="1 2" key="1">
    <citation type="submission" date="2020-01" db="EMBL/GenBank/DDBJ databases">
        <authorList>
            <person name="Kim M.K."/>
        </authorList>
    </citation>
    <scope>NUCLEOTIDE SEQUENCE [LARGE SCALE GENOMIC DNA]</scope>
    <source>
        <strain evidence="1 2">BT213</strain>
    </source>
</reference>
<name>A0A6B2H4E9_9BACT</name>
<gene>
    <name evidence="1" type="ORF">GWO68_15170</name>
</gene>